<evidence type="ECO:0000313" key="1">
    <source>
        <dbReference type="EMBL" id="DAD98519.1"/>
    </source>
</evidence>
<dbReference type="EMBL" id="BK015263">
    <property type="protein sequence ID" value="DAD98519.1"/>
    <property type="molecule type" value="Genomic_DNA"/>
</dbReference>
<reference evidence="1" key="1">
    <citation type="journal article" date="2021" name="Proc. Natl. Acad. Sci. U.S.A.">
        <title>A Catalog of Tens of Thousands of Viruses from Human Metagenomes Reveals Hidden Associations with Chronic Diseases.</title>
        <authorList>
            <person name="Tisza M.J."/>
            <person name="Buck C.B."/>
        </authorList>
    </citation>
    <scope>NUCLEOTIDE SEQUENCE</scope>
    <source>
        <strain evidence="1">CtrMq22</strain>
    </source>
</reference>
<proteinExistence type="predicted"/>
<protein>
    <submittedName>
        <fullName evidence="1">Uncharacterized protein</fullName>
    </submittedName>
</protein>
<accession>A0A8S5NVR1</accession>
<sequence length="65" mass="7563">MDADLLQEAEEFLRELWQQQGCSWPGPQIQRSEPDRICALCRRRLGIVELTGQYETLCQRCYSGS</sequence>
<name>A0A8S5NVR1_9CAUD</name>
<organism evidence="1">
    <name type="scientific">Myoviridae sp. ctrMq22</name>
    <dbReference type="NCBI Taxonomy" id="2825181"/>
    <lineage>
        <taxon>Viruses</taxon>
        <taxon>Duplodnaviria</taxon>
        <taxon>Heunggongvirae</taxon>
        <taxon>Uroviricota</taxon>
        <taxon>Caudoviricetes</taxon>
    </lineage>
</organism>